<evidence type="ECO:0000313" key="7">
    <source>
        <dbReference type="Proteomes" id="UP000217895"/>
    </source>
</evidence>
<evidence type="ECO:0000256" key="1">
    <source>
        <dbReference type="ARBA" id="ARBA00023125"/>
    </source>
</evidence>
<organism evidence="6 7">
    <name type="scientific">Leptolyngbya boryana NIES-2135</name>
    <dbReference type="NCBI Taxonomy" id="1973484"/>
    <lineage>
        <taxon>Bacteria</taxon>
        <taxon>Bacillati</taxon>
        <taxon>Cyanobacteriota</taxon>
        <taxon>Cyanophyceae</taxon>
        <taxon>Leptolyngbyales</taxon>
        <taxon>Leptolyngbyaceae</taxon>
        <taxon>Leptolyngbya group</taxon>
        <taxon>Leptolyngbya</taxon>
    </lineage>
</organism>
<proteinExistence type="predicted"/>
<reference evidence="6 7" key="1">
    <citation type="submission" date="2017-06" db="EMBL/GenBank/DDBJ databases">
        <title>Genome sequencing of cyanobaciteial culture collection at National Institute for Environmental Studies (NIES).</title>
        <authorList>
            <person name="Hirose Y."/>
            <person name="Shimura Y."/>
            <person name="Fujisawa T."/>
            <person name="Nakamura Y."/>
            <person name="Kawachi M."/>
        </authorList>
    </citation>
    <scope>NUCLEOTIDE SEQUENCE [LARGE SCALE GENOMIC DNA]</scope>
    <source>
        <strain evidence="6 7">NIES-2135</strain>
        <plasmid evidence="7">Plasmid Plasmid1 dna</plasmid>
    </source>
</reference>
<dbReference type="InterPro" id="IPR011010">
    <property type="entry name" value="DNA_brk_join_enz"/>
</dbReference>
<dbReference type="AlphaFoldDB" id="A0A1Z4JRC0"/>
<dbReference type="InterPro" id="IPR013762">
    <property type="entry name" value="Integrase-like_cat_sf"/>
</dbReference>
<evidence type="ECO:0000256" key="3">
    <source>
        <dbReference type="PROSITE-ProRule" id="PRU01248"/>
    </source>
</evidence>
<feature type="domain" description="Core-binding (CB)" evidence="5">
    <location>
        <begin position="2"/>
        <end position="78"/>
    </location>
</feature>
<dbReference type="Proteomes" id="UP000217895">
    <property type="component" value="Plasmid Plasmid1 dna"/>
</dbReference>
<gene>
    <name evidence="6" type="ORF">NIES2135_60900</name>
</gene>
<dbReference type="GO" id="GO:0003677">
    <property type="term" value="F:DNA binding"/>
    <property type="evidence" value="ECO:0007669"/>
    <property type="project" value="UniProtKB-UniRule"/>
</dbReference>
<name>A0A1Z4JRC0_LEPBY</name>
<dbReference type="InterPro" id="IPR044068">
    <property type="entry name" value="CB"/>
</dbReference>
<keyword evidence="1 3" id="KW-0238">DNA-binding</keyword>
<dbReference type="GO" id="GO:0006310">
    <property type="term" value="P:DNA recombination"/>
    <property type="evidence" value="ECO:0007669"/>
    <property type="project" value="UniProtKB-KW"/>
</dbReference>
<protein>
    <submittedName>
        <fullName evidence="6">Integrase family protein</fullName>
    </submittedName>
</protein>
<dbReference type="GO" id="GO:0015074">
    <property type="term" value="P:DNA integration"/>
    <property type="evidence" value="ECO:0007669"/>
    <property type="project" value="InterPro"/>
</dbReference>
<dbReference type="PROSITE" id="PS51898">
    <property type="entry name" value="TYR_RECOMBINASE"/>
    <property type="match status" value="1"/>
</dbReference>
<sequence>MLSLEQVFSEWLENHPGTINTKTTYERGLKQFCLSLDLDQLRQLSPKSVQAKIGDLNGSENSLRTYRTAIRAFLKDMGSKGLCDSALYQAVSVNPKSFSKQRPDTYIVFKKDLLINGEPELRNRVILLLTIAKCKISEILPLTWFDVDPDKKSIKVRYKKYERTIVLDDPIWSEFIQLRQGRSLDDYVFYGARGRKLSSTQVYGIIETALKRVGIDAEPGELYGATSTKKREYILL</sequence>
<keyword evidence="2" id="KW-0233">DNA recombination</keyword>
<dbReference type="PROSITE" id="PS51900">
    <property type="entry name" value="CB"/>
    <property type="match status" value="1"/>
</dbReference>
<evidence type="ECO:0000259" key="4">
    <source>
        <dbReference type="PROSITE" id="PS51898"/>
    </source>
</evidence>
<accession>A0A1Z4JRC0</accession>
<dbReference type="EMBL" id="AP018204">
    <property type="protein sequence ID" value="BAY59213.1"/>
    <property type="molecule type" value="Genomic_DNA"/>
</dbReference>
<dbReference type="Gene3D" id="1.10.443.10">
    <property type="entry name" value="Intergrase catalytic core"/>
    <property type="match status" value="1"/>
</dbReference>
<dbReference type="InterPro" id="IPR002104">
    <property type="entry name" value="Integrase_catalytic"/>
</dbReference>
<dbReference type="SUPFAM" id="SSF56349">
    <property type="entry name" value="DNA breaking-rejoining enzymes"/>
    <property type="match status" value="1"/>
</dbReference>
<evidence type="ECO:0000256" key="2">
    <source>
        <dbReference type="ARBA" id="ARBA00023172"/>
    </source>
</evidence>
<dbReference type="Pfam" id="PF00589">
    <property type="entry name" value="Phage_integrase"/>
    <property type="match status" value="1"/>
</dbReference>
<evidence type="ECO:0000313" key="6">
    <source>
        <dbReference type="EMBL" id="BAY59213.1"/>
    </source>
</evidence>
<feature type="domain" description="Tyr recombinase" evidence="4">
    <location>
        <begin position="93"/>
        <end position="236"/>
    </location>
</feature>
<geneLocation type="plasmid" evidence="6">
    <name>plasmid1</name>
</geneLocation>
<evidence type="ECO:0000259" key="5">
    <source>
        <dbReference type="PROSITE" id="PS51900"/>
    </source>
</evidence>
<keyword evidence="7" id="KW-1185">Reference proteome</keyword>
<keyword evidence="6" id="KW-0614">Plasmid</keyword>